<dbReference type="Pfam" id="PF13567">
    <property type="entry name" value="DUF4131"/>
    <property type="match status" value="1"/>
</dbReference>
<dbReference type="Pfam" id="PF03772">
    <property type="entry name" value="Competence"/>
    <property type="match status" value="1"/>
</dbReference>
<feature type="transmembrane region" description="Helical" evidence="7">
    <location>
        <begin position="382"/>
        <end position="402"/>
    </location>
</feature>
<feature type="transmembrane region" description="Helical" evidence="7">
    <location>
        <begin position="276"/>
        <end position="296"/>
    </location>
</feature>
<feature type="transmembrane region" description="Helical" evidence="7">
    <location>
        <begin position="63"/>
        <end position="83"/>
    </location>
</feature>
<organism evidence="10 11">
    <name type="scientific">Sphingomonas lacunae</name>
    <dbReference type="NCBI Taxonomy" id="2698828"/>
    <lineage>
        <taxon>Bacteria</taxon>
        <taxon>Pseudomonadati</taxon>
        <taxon>Pseudomonadota</taxon>
        <taxon>Alphaproteobacteria</taxon>
        <taxon>Sphingomonadales</taxon>
        <taxon>Sphingomonadaceae</taxon>
        <taxon>Sphingomonas</taxon>
    </lineage>
</organism>
<feature type="transmembrane region" description="Helical" evidence="7">
    <location>
        <begin position="538"/>
        <end position="556"/>
    </location>
</feature>
<evidence type="ECO:0000256" key="3">
    <source>
        <dbReference type="ARBA" id="ARBA00022692"/>
    </source>
</evidence>
<feature type="transmembrane region" description="Helical" evidence="7">
    <location>
        <begin position="513"/>
        <end position="531"/>
    </location>
</feature>
<dbReference type="RefSeq" id="WP_169946461.1">
    <property type="nucleotide sequence ID" value="NZ_CP053015.1"/>
</dbReference>
<evidence type="ECO:0000256" key="1">
    <source>
        <dbReference type="ARBA" id="ARBA00004651"/>
    </source>
</evidence>
<dbReference type="InterPro" id="IPR025405">
    <property type="entry name" value="DUF4131"/>
</dbReference>
<evidence type="ECO:0000259" key="8">
    <source>
        <dbReference type="Pfam" id="PF03772"/>
    </source>
</evidence>
<dbReference type="AlphaFoldDB" id="A0A6M4AWS0"/>
<dbReference type="PANTHER" id="PTHR30619:SF1">
    <property type="entry name" value="RECOMBINATION PROTEIN 2"/>
    <property type="match status" value="1"/>
</dbReference>
<feature type="transmembrane region" description="Helical" evidence="7">
    <location>
        <begin position="423"/>
        <end position="442"/>
    </location>
</feature>
<reference evidence="10 11" key="1">
    <citation type="submission" date="2020-01" db="EMBL/GenBank/DDBJ databases">
        <title>Sphingomonas sp. strain CSW-10.</title>
        <authorList>
            <person name="Chen W.-M."/>
        </authorList>
    </citation>
    <scope>NUCLEOTIDE SEQUENCE [LARGE SCALE GENOMIC DNA]</scope>
    <source>
        <strain evidence="10 11">CSW-10</strain>
    </source>
</reference>
<evidence type="ECO:0000256" key="7">
    <source>
        <dbReference type="SAM" id="Phobius"/>
    </source>
</evidence>
<evidence type="ECO:0000313" key="11">
    <source>
        <dbReference type="Proteomes" id="UP000503018"/>
    </source>
</evidence>
<feature type="domain" description="ComEC/Rec2-related protein" evidence="8">
    <location>
        <begin position="253"/>
        <end position="534"/>
    </location>
</feature>
<keyword evidence="4 7" id="KW-1133">Transmembrane helix</keyword>
<evidence type="ECO:0000313" key="10">
    <source>
        <dbReference type="EMBL" id="QJQ32820.1"/>
    </source>
</evidence>
<proteinExistence type="predicted"/>
<sequence>MTGAVHQTGIWAGLRDVHASPAAWLRALDAQLWTEREQLVLWIPILFGTGIALWFILPGTQLRLSLVFLALALALIGWLLGATERLTGRALLVAGLALAAGCATIWWKNERVAAPVLAKPAISLFSAEVLSVELLASREQVRLMLKPDAGQALPPKIRVSVPWESKGARSILPDDRIRLRARLVPPPRAALPGGYDFARRAWFEQIGAVGSAIGPVERINARQESGPGLRARLSAHIQTQVAGGPGAIAAAFATGDRGAISAEDDEAMRRSGLAHLLSISGLHVTAAVGGAMWMALRLLALSPWLALRFPLVTVSAGCGALVGLGYTLLTGGEIPTVRSLLAALLVLLALVLGRDAITLRLIGAGAMVVLLLWPEALVGPSFQLSFAAVTAIVALHSSPRAISWFSARDEGWLRKFGRTMASLFLTGLVVELALIPIGLFHFHKTGLYGAAANIVAIPLTTFIVMPAEALALALDSVGLGAPAWWVVEQSLALLLFIAHFVANAPGATANLPAMPRGAFGLMLAGGLWLLIWTRPWRWWGAVPFVLGAVWALSITPPDLLITGDGRHVAVRTDDGRYVLLRDRAGEFVRDQLAEAAGIDEELASLAEQPGVRCSPDFCVWTMERAGRRWSVMASRSGYRTDWEPLVKACAEVDIVIADRWLPRACQPRWLKADQKALRETGGLTIRLDPPSVEAVAASWRGMPWGQPPTIMPPRRGQQEPPAERSAAGTGASPQW</sequence>
<keyword evidence="2" id="KW-1003">Cell membrane</keyword>
<dbReference type="KEGG" id="slan:GV829_10505"/>
<feature type="transmembrane region" description="Helical" evidence="7">
    <location>
        <begin position="90"/>
        <end position="107"/>
    </location>
</feature>
<feature type="transmembrane region" description="Helical" evidence="7">
    <location>
        <begin position="483"/>
        <end position="501"/>
    </location>
</feature>
<keyword evidence="11" id="KW-1185">Reference proteome</keyword>
<dbReference type="GO" id="GO:0005886">
    <property type="term" value="C:plasma membrane"/>
    <property type="evidence" value="ECO:0007669"/>
    <property type="project" value="UniProtKB-SubCell"/>
</dbReference>
<dbReference type="EMBL" id="CP053015">
    <property type="protein sequence ID" value="QJQ32820.1"/>
    <property type="molecule type" value="Genomic_DNA"/>
</dbReference>
<dbReference type="InterPro" id="IPR004477">
    <property type="entry name" value="ComEC_N"/>
</dbReference>
<evidence type="ECO:0000256" key="4">
    <source>
        <dbReference type="ARBA" id="ARBA00022989"/>
    </source>
</evidence>
<comment type="subcellular location">
    <subcellularLocation>
        <location evidence="1">Cell membrane</location>
        <topology evidence="1">Multi-pass membrane protein</topology>
    </subcellularLocation>
</comment>
<feature type="transmembrane region" description="Helical" evidence="7">
    <location>
        <begin position="341"/>
        <end position="362"/>
    </location>
</feature>
<accession>A0A6M4AWS0</accession>
<evidence type="ECO:0000259" key="9">
    <source>
        <dbReference type="Pfam" id="PF13567"/>
    </source>
</evidence>
<name>A0A6M4AWS0_9SPHN</name>
<gene>
    <name evidence="10" type="ORF">GV829_10505</name>
</gene>
<evidence type="ECO:0000256" key="2">
    <source>
        <dbReference type="ARBA" id="ARBA00022475"/>
    </source>
</evidence>
<keyword evidence="5 7" id="KW-0472">Membrane</keyword>
<dbReference type="PANTHER" id="PTHR30619">
    <property type="entry name" value="DNA INTERNALIZATION/COMPETENCE PROTEIN COMEC/REC2"/>
    <property type="match status" value="1"/>
</dbReference>
<feature type="region of interest" description="Disordered" evidence="6">
    <location>
        <begin position="701"/>
        <end position="735"/>
    </location>
</feature>
<dbReference type="Proteomes" id="UP000503018">
    <property type="component" value="Chromosome"/>
</dbReference>
<evidence type="ECO:0000256" key="5">
    <source>
        <dbReference type="ARBA" id="ARBA00023136"/>
    </source>
</evidence>
<protein>
    <submittedName>
        <fullName evidence="10">DUF4131 domain-containing protein</fullName>
    </submittedName>
</protein>
<feature type="transmembrane region" description="Helical" evidence="7">
    <location>
        <begin position="448"/>
        <end position="471"/>
    </location>
</feature>
<dbReference type="NCBIfam" id="TIGR00360">
    <property type="entry name" value="ComEC_N-term"/>
    <property type="match status" value="1"/>
</dbReference>
<keyword evidence="3 7" id="KW-0812">Transmembrane</keyword>
<evidence type="ECO:0000256" key="6">
    <source>
        <dbReference type="SAM" id="MobiDB-lite"/>
    </source>
</evidence>
<feature type="transmembrane region" description="Helical" evidence="7">
    <location>
        <begin position="39"/>
        <end position="57"/>
    </location>
</feature>
<dbReference type="InterPro" id="IPR052159">
    <property type="entry name" value="Competence_DNA_uptake"/>
</dbReference>
<feature type="domain" description="DUF4131" evidence="9">
    <location>
        <begin position="63"/>
        <end position="212"/>
    </location>
</feature>
<feature type="transmembrane region" description="Helical" evidence="7">
    <location>
        <begin position="308"/>
        <end position="329"/>
    </location>
</feature>